<accession>A0A9W9HLU6</accession>
<name>A0A9W9HLU6_9EURO</name>
<dbReference type="EMBL" id="JAPQKN010000008">
    <property type="protein sequence ID" value="KAJ5151123.1"/>
    <property type="molecule type" value="Genomic_DNA"/>
</dbReference>
<sequence length="452" mass="51709">MDLYRHLKGLAWGFVQGTGDEDVFDPAIHLSYVPPERKFTMEELQLVQSETASPIAGTVPFPLLSTEGVKAYRRAMFQQDVLNHCASSPFPGTLVLRDAVRYSKFVRDFWTHPVTLRIVSEAAGIPLEIIMPTEIGHTNIQVKGSTISEMKNNLTTEPTLERVILSPEDREYDPLKDASAIIPWHYDSYPYVCVLMLSETDGMIGGETYIKRGDGTAQKVEGPQIGHAVMLQGGEVEHLAARAKGVKERISTITSYRSRHPTVYDSSFMTNIRPYADLNSLYPEWITYRLRKLNDEITYYLNRVEKEPQFALDLQSLEDLINKQVSYLQQTSRQMIAPGFEKELVERFGKPTYYAAPRIWETVQSYSEFEILAITADDKRLWLPNSVYWMDLQNSIESIRLGKPLGGVFGRRIWGGRRYYMGDELLRQGLNELFLDWLASSGLWKIYCESET</sequence>
<keyword evidence="2" id="KW-1185">Reference proteome</keyword>
<evidence type="ECO:0000313" key="2">
    <source>
        <dbReference type="Proteomes" id="UP001149163"/>
    </source>
</evidence>
<dbReference type="RefSeq" id="XP_056538456.1">
    <property type="nucleotide sequence ID" value="XM_056692499.1"/>
</dbReference>
<reference evidence="1" key="2">
    <citation type="journal article" date="2023" name="IMA Fungus">
        <title>Comparative genomic study of the Penicillium genus elucidates a diverse pangenome and 15 lateral gene transfer events.</title>
        <authorList>
            <person name="Petersen C."/>
            <person name="Sorensen T."/>
            <person name="Nielsen M.R."/>
            <person name="Sondergaard T.E."/>
            <person name="Sorensen J.L."/>
            <person name="Fitzpatrick D.A."/>
            <person name="Frisvad J.C."/>
            <person name="Nielsen K.L."/>
        </authorList>
    </citation>
    <scope>NUCLEOTIDE SEQUENCE</scope>
    <source>
        <strain evidence="1">IBT 26290</strain>
    </source>
</reference>
<dbReference type="AlphaFoldDB" id="A0A9W9HLU6"/>
<dbReference type="GeneID" id="81431675"/>
<evidence type="ECO:0000313" key="1">
    <source>
        <dbReference type="EMBL" id="KAJ5151123.1"/>
    </source>
</evidence>
<reference evidence="1" key="1">
    <citation type="submission" date="2022-11" db="EMBL/GenBank/DDBJ databases">
        <authorList>
            <person name="Petersen C."/>
        </authorList>
    </citation>
    <scope>NUCLEOTIDE SEQUENCE</scope>
    <source>
        <strain evidence="1">IBT 26290</strain>
    </source>
</reference>
<gene>
    <name evidence="1" type="ORF">N7482_010375</name>
</gene>
<dbReference type="PANTHER" id="PTHR41677:SF1">
    <property type="entry name" value="FE2OG DIOXYGENASE DOMAIN-CONTAINING PROTEIN"/>
    <property type="match status" value="1"/>
</dbReference>
<dbReference type="PANTHER" id="PTHR41677">
    <property type="entry name" value="YALI0B19030P"/>
    <property type="match status" value="1"/>
</dbReference>
<organism evidence="1 2">
    <name type="scientific">Penicillium canariense</name>
    <dbReference type="NCBI Taxonomy" id="189055"/>
    <lineage>
        <taxon>Eukaryota</taxon>
        <taxon>Fungi</taxon>
        <taxon>Dikarya</taxon>
        <taxon>Ascomycota</taxon>
        <taxon>Pezizomycotina</taxon>
        <taxon>Eurotiomycetes</taxon>
        <taxon>Eurotiomycetidae</taxon>
        <taxon>Eurotiales</taxon>
        <taxon>Aspergillaceae</taxon>
        <taxon>Penicillium</taxon>
    </lineage>
</organism>
<dbReference type="Proteomes" id="UP001149163">
    <property type="component" value="Unassembled WGS sequence"/>
</dbReference>
<dbReference type="OrthoDB" id="10256055at2759"/>
<protein>
    <submittedName>
        <fullName evidence="1">Uncharacterized protein</fullName>
    </submittedName>
</protein>
<comment type="caution">
    <text evidence="1">The sequence shown here is derived from an EMBL/GenBank/DDBJ whole genome shotgun (WGS) entry which is preliminary data.</text>
</comment>
<proteinExistence type="predicted"/>